<evidence type="ECO:0000313" key="8">
    <source>
        <dbReference type="EMBL" id="PSI00565.1"/>
    </source>
</evidence>
<gene>
    <name evidence="8" type="ORF">C7K08_12470</name>
</gene>
<comment type="subcellular location">
    <subcellularLocation>
        <location evidence="1">Cell membrane</location>
        <topology evidence="1">Multi-pass membrane protein</topology>
    </subcellularLocation>
</comment>
<keyword evidence="6 7" id="KW-0472">Membrane</keyword>
<keyword evidence="3 8" id="KW-0808">Transferase</keyword>
<accession>A0A2P7EBH2</accession>
<reference evidence="9" key="1">
    <citation type="submission" date="2018-03" db="EMBL/GenBank/DDBJ databases">
        <title>Ecological and genomic features of two cosmopolitan and abundant freshwater picocyanobacteria.</title>
        <authorList>
            <person name="Cabello-Yeves P.J."/>
            <person name="Picazo A."/>
            <person name="Camacho A."/>
            <person name="Callieri C."/>
            <person name="Rosselli R."/>
            <person name="Roda-Garcia J."/>
            <person name="Coutinho F.H."/>
            <person name="Rodriguez-Valera F."/>
        </authorList>
    </citation>
    <scope>NUCLEOTIDE SEQUENCE [LARGE SCALE GENOMIC DNA]</scope>
    <source>
        <strain evidence="9">Tous</strain>
    </source>
</reference>
<evidence type="ECO:0000256" key="5">
    <source>
        <dbReference type="ARBA" id="ARBA00022989"/>
    </source>
</evidence>
<keyword evidence="2" id="KW-1003">Cell membrane</keyword>
<evidence type="ECO:0000256" key="2">
    <source>
        <dbReference type="ARBA" id="ARBA00022475"/>
    </source>
</evidence>
<dbReference type="GO" id="GO:0044038">
    <property type="term" value="P:cell wall macromolecule biosynthetic process"/>
    <property type="evidence" value="ECO:0007669"/>
    <property type="project" value="TreeGrafter"/>
</dbReference>
<keyword evidence="5 7" id="KW-1133">Transmembrane helix</keyword>
<dbReference type="GO" id="GO:0009103">
    <property type="term" value="P:lipopolysaccharide biosynthetic process"/>
    <property type="evidence" value="ECO:0007669"/>
    <property type="project" value="TreeGrafter"/>
</dbReference>
<comment type="caution">
    <text evidence="8">The sequence shown here is derived from an EMBL/GenBank/DDBJ whole genome shotgun (WGS) entry which is preliminary data.</text>
</comment>
<evidence type="ECO:0000256" key="4">
    <source>
        <dbReference type="ARBA" id="ARBA00022692"/>
    </source>
</evidence>
<proteinExistence type="predicted"/>
<feature type="transmembrane region" description="Helical" evidence="7">
    <location>
        <begin position="6"/>
        <end position="24"/>
    </location>
</feature>
<dbReference type="InterPro" id="IPR000715">
    <property type="entry name" value="Glycosyl_transferase_4"/>
</dbReference>
<keyword evidence="9" id="KW-1185">Reference proteome</keyword>
<evidence type="ECO:0000256" key="3">
    <source>
        <dbReference type="ARBA" id="ARBA00022679"/>
    </source>
</evidence>
<dbReference type="Proteomes" id="UP000240206">
    <property type="component" value="Unassembled WGS sequence"/>
</dbReference>
<evidence type="ECO:0000256" key="6">
    <source>
        <dbReference type="ARBA" id="ARBA00023136"/>
    </source>
</evidence>
<evidence type="ECO:0000256" key="1">
    <source>
        <dbReference type="ARBA" id="ARBA00004651"/>
    </source>
</evidence>
<feature type="transmembrane region" description="Helical" evidence="7">
    <location>
        <begin position="48"/>
        <end position="68"/>
    </location>
</feature>
<protein>
    <submittedName>
        <fullName evidence="8">Glycosyl transferase</fullName>
    </submittedName>
</protein>
<dbReference type="GO" id="GO:0071555">
    <property type="term" value="P:cell wall organization"/>
    <property type="evidence" value="ECO:0007669"/>
    <property type="project" value="TreeGrafter"/>
</dbReference>
<organism evidence="8 9">
    <name type="scientific">Synechococcus lacustris str. Tous</name>
    <dbReference type="NCBI Taxonomy" id="1910958"/>
    <lineage>
        <taxon>Bacteria</taxon>
        <taxon>Bacillati</taxon>
        <taxon>Cyanobacteriota</taxon>
        <taxon>Cyanophyceae</taxon>
        <taxon>Synechococcales</taxon>
        <taxon>Synechococcaceae</taxon>
        <taxon>Synechococcus</taxon>
    </lineage>
</organism>
<dbReference type="PANTHER" id="PTHR22926">
    <property type="entry name" value="PHOSPHO-N-ACETYLMURAMOYL-PENTAPEPTIDE-TRANSFERASE"/>
    <property type="match status" value="1"/>
</dbReference>
<dbReference type="PANTHER" id="PTHR22926:SF3">
    <property type="entry name" value="UNDECAPRENYL-PHOSPHATE ALPHA-N-ACETYLGLUCOSAMINYL 1-PHOSPHATE TRANSFERASE"/>
    <property type="match status" value="1"/>
</dbReference>
<dbReference type="EMBL" id="PXVC01000102">
    <property type="protein sequence ID" value="PSI00565.1"/>
    <property type="molecule type" value="Genomic_DNA"/>
</dbReference>
<keyword evidence="4 7" id="KW-0812">Transmembrane</keyword>
<dbReference type="GO" id="GO:0016780">
    <property type="term" value="F:phosphotransferase activity, for other substituted phosphate groups"/>
    <property type="evidence" value="ECO:0007669"/>
    <property type="project" value="InterPro"/>
</dbReference>
<sequence length="253" mass="27355">MLLPVAFCLALSAASCWILLRALIPKLSRRLLDQPNARSSHRQPTPRGGGLAFVVVSAGSSLLAFVWAANTFPALPQSLLPLAALPLGTIGLLDDRLNLPASWRYGAQLLTASLILWLSPISLPWQMLPLVIVFLGAVFAGLVLQAPSWQEAMGLLLVATPLLGDACLCVPRRLLAGQRVFQAHRLHLFQRLHQAGWPHARVSTLYIAATAVLALALLWGGLPWLITLAAFQLLLGIWLDQRVAVPFAIASRS</sequence>
<evidence type="ECO:0000313" key="9">
    <source>
        <dbReference type="Proteomes" id="UP000240206"/>
    </source>
</evidence>
<dbReference type="AlphaFoldDB" id="A0A2P7EBH2"/>
<dbReference type="GO" id="GO:0005886">
    <property type="term" value="C:plasma membrane"/>
    <property type="evidence" value="ECO:0007669"/>
    <property type="project" value="UniProtKB-SubCell"/>
</dbReference>
<feature type="transmembrane region" description="Helical" evidence="7">
    <location>
        <begin position="127"/>
        <end position="144"/>
    </location>
</feature>
<feature type="transmembrane region" description="Helical" evidence="7">
    <location>
        <begin position="205"/>
        <end position="226"/>
    </location>
</feature>
<name>A0A2P7EBH2_9SYNE</name>
<evidence type="ECO:0000256" key="7">
    <source>
        <dbReference type="SAM" id="Phobius"/>
    </source>
</evidence>